<dbReference type="Gene3D" id="3.40.50.300">
    <property type="entry name" value="P-loop containing nucleotide triphosphate hydrolases"/>
    <property type="match status" value="1"/>
</dbReference>
<sequence length="214" mass="24106">MLQIKSVRKTFNETVILQEISLLCERGKIYGIMGRNGSGKSVLFKCICGFLEVDSGEIVLDDQVLSNGKMGNKRVGFIIENPAFLPQYSGFQNLVMLYSINNKTDTQVIKKYMSMVGLDPDDTKKVKKYSMGMKQRLAIAQAIMESPQLLILDEPFNGLDKSGIEHIRKLLLELKKTTIVLLASHNKEDINLLCDETFELSEGLLRPVQKESNE</sequence>
<dbReference type="Proteomes" id="UP001296643">
    <property type="component" value="Unassembled WGS sequence"/>
</dbReference>
<evidence type="ECO:0000313" key="13">
    <source>
        <dbReference type="Proteomes" id="UP000283834"/>
    </source>
</evidence>
<dbReference type="Proteomes" id="UP001297422">
    <property type="component" value="Unassembled WGS sequence"/>
</dbReference>
<name>A0A2N5PGZ7_MEDGN</name>
<dbReference type="InterPro" id="IPR051782">
    <property type="entry name" value="ABC_Transporter_VariousFunc"/>
</dbReference>
<dbReference type="Proteomes" id="UP001211731">
    <property type="component" value="Unassembled WGS sequence"/>
</dbReference>
<reference evidence="13 14" key="1">
    <citation type="submission" date="2018-08" db="EMBL/GenBank/DDBJ databases">
        <title>A genome reference for cultivated species of the human gut microbiota.</title>
        <authorList>
            <person name="Zou Y."/>
            <person name="Xue W."/>
            <person name="Luo G."/>
        </authorList>
    </citation>
    <scope>NUCLEOTIDE SEQUENCE [LARGE SCALE GENOMIC DNA]</scope>
    <source>
        <strain evidence="10 13">AF19-16AC</strain>
        <strain evidence="12 14">AM12-54</strain>
        <strain evidence="11 15">AM22-7AC</strain>
    </source>
</reference>
<dbReference type="Pfam" id="PF00005">
    <property type="entry name" value="ABC_tran"/>
    <property type="match status" value="1"/>
</dbReference>
<dbReference type="AlphaFoldDB" id="A0A2N5PGZ7"/>
<evidence type="ECO:0000313" key="11">
    <source>
        <dbReference type="EMBL" id="RHG19316.1"/>
    </source>
</evidence>
<reference evidence="9" key="2">
    <citation type="journal article" date="2020" name="Cell Host Microbe">
        <title>Functional and Genomic Variation between Human-Derived Isolates of Lachnospiraceae Reveals Inter- and Intra-Species Diversity.</title>
        <authorList>
            <person name="Sorbara M.T."/>
            <person name="Littmann E.R."/>
            <person name="Fontana E."/>
            <person name="Moody T.U."/>
            <person name="Kohout C.E."/>
            <person name="Gjonbalaj M."/>
            <person name="Eaton V."/>
            <person name="Seok R."/>
            <person name="Leiner I.M."/>
            <person name="Pamer E.G."/>
        </authorList>
    </citation>
    <scope>NUCLEOTIDE SEQUENCE</scope>
    <source>
        <strain evidence="9">MSK.22.53</strain>
    </source>
</reference>
<dbReference type="Proteomes" id="UP000283992">
    <property type="component" value="Unassembled WGS sequence"/>
</dbReference>
<evidence type="ECO:0000313" key="6">
    <source>
        <dbReference type="EMBL" id="MCB5620337.1"/>
    </source>
</evidence>
<dbReference type="GO" id="GO:0005524">
    <property type="term" value="F:ATP binding"/>
    <property type="evidence" value="ECO:0007669"/>
    <property type="project" value="UniProtKB-KW"/>
</dbReference>
<evidence type="ECO:0000313" key="8">
    <source>
        <dbReference type="EMBL" id="MDE1204914.1"/>
    </source>
</evidence>
<dbReference type="EMBL" id="JAJBNC010000014">
    <property type="protein sequence ID" value="MCB5494081.1"/>
    <property type="molecule type" value="Genomic_DNA"/>
</dbReference>
<keyword evidence="3 10" id="KW-0067">ATP-binding</keyword>
<feature type="domain" description="ABC transporter" evidence="4">
    <location>
        <begin position="2"/>
        <end position="212"/>
    </location>
</feature>
<gene>
    <name evidence="12" type="ORF">DW142_07495</name>
    <name evidence="11" type="ORF">DW270_08305</name>
    <name evidence="10" type="ORF">DWX36_16440</name>
    <name evidence="9" type="ORF">G4958_14385</name>
    <name evidence="6" type="ORF">LIQ08_14430</name>
    <name evidence="5" type="ORF">LIQ10_10090</name>
    <name evidence="8" type="ORF">O4N78_15340</name>
    <name evidence="7" type="ORF">PNU63_09425</name>
</gene>
<reference evidence="8" key="5">
    <citation type="submission" date="2022-12" db="EMBL/GenBank/DDBJ databases">
        <title>Genome of R. gnavus strain RSHDN_120.</title>
        <authorList>
            <person name="Abdugheni R."/>
        </authorList>
    </citation>
    <scope>NUCLEOTIDE SEQUENCE</scope>
    <source>
        <strain evidence="8">RSHDN_120</strain>
    </source>
</reference>
<dbReference type="InterPro" id="IPR003439">
    <property type="entry name" value="ABC_transporter-like_ATP-bd"/>
</dbReference>
<dbReference type="PANTHER" id="PTHR42939">
    <property type="entry name" value="ABC TRANSPORTER ATP-BINDING PROTEIN ALBC-RELATED"/>
    <property type="match status" value="1"/>
</dbReference>
<dbReference type="Proteomes" id="UP000285697">
    <property type="component" value="Unassembled WGS sequence"/>
</dbReference>
<dbReference type="EMBL" id="JAPZEG010000026">
    <property type="protein sequence ID" value="MDE1204914.1"/>
    <property type="molecule type" value="Genomic_DNA"/>
</dbReference>
<dbReference type="SUPFAM" id="SSF52540">
    <property type="entry name" value="P-loop containing nucleoside triphosphate hydrolases"/>
    <property type="match status" value="1"/>
</dbReference>
<dbReference type="GO" id="GO:0016887">
    <property type="term" value="F:ATP hydrolysis activity"/>
    <property type="evidence" value="ECO:0007669"/>
    <property type="project" value="InterPro"/>
</dbReference>
<dbReference type="InterPro" id="IPR003593">
    <property type="entry name" value="AAA+_ATPase"/>
</dbReference>
<evidence type="ECO:0000313" key="9">
    <source>
        <dbReference type="EMBL" id="NSI20504.1"/>
    </source>
</evidence>
<organism evidence="10 13">
    <name type="scientific">Mediterraneibacter gnavus</name>
    <name type="common">Ruminococcus gnavus</name>
    <dbReference type="NCBI Taxonomy" id="33038"/>
    <lineage>
        <taxon>Bacteria</taxon>
        <taxon>Bacillati</taxon>
        <taxon>Bacillota</taxon>
        <taxon>Clostridia</taxon>
        <taxon>Lachnospirales</taxon>
        <taxon>Lachnospiraceae</taxon>
        <taxon>Mediterraneibacter</taxon>
    </lineage>
</organism>
<dbReference type="Proteomes" id="UP001149331">
    <property type="component" value="Unassembled WGS sequence"/>
</dbReference>
<dbReference type="PROSITE" id="PS50893">
    <property type="entry name" value="ABC_TRANSPORTER_2"/>
    <property type="match status" value="1"/>
</dbReference>
<evidence type="ECO:0000259" key="4">
    <source>
        <dbReference type="PROSITE" id="PS50893"/>
    </source>
</evidence>
<dbReference type="SMART" id="SM00382">
    <property type="entry name" value="AAA"/>
    <property type="match status" value="1"/>
</dbReference>
<evidence type="ECO:0000313" key="12">
    <source>
        <dbReference type="EMBL" id="RHJ12577.1"/>
    </source>
</evidence>
<reference evidence="5" key="4">
    <citation type="submission" date="2021-10" db="EMBL/GenBank/DDBJ databases">
        <title>Collection of gut derived symbiotic bacterial strains cultured from healthy donors.</title>
        <authorList>
            <person name="Lin H."/>
            <person name="Littmann E."/>
            <person name="Claire K."/>
            <person name="Pamer E."/>
        </authorList>
    </citation>
    <scope>NUCLEOTIDE SEQUENCE</scope>
    <source>
        <strain evidence="6">MSK.23.18</strain>
        <strain evidence="5">MSK.23.4</strain>
    </source>
</reference>
<evidence type="ECO:0000313" key="10">
    <source>
        <dbReference type="EMBL" id="RGT35357.1"/>
    </source>
</evidence>
<accession>A0A2N5PGZ7</accession>
<dbReference type="EMBL" id="QRLN01000008">
    <property type="protein sequence ID" value="RHJ12577.1"/>
    <property type="molecule type" value="Genomic_DNA"/>
</dbReference>
<evidence type="ECO:0000313" key="7">
    <source>
        <dbReference type="EMBL" id="MDB8738986.1"/>
    </source>
</evidence>
<dbReference type="Proteomes" id="UP000283834">
    <property type="component" value="Unassembled WGS sequence"/>
</dbReference>
<evidence type="ECO:0000256" key="2">
    <source>
        <dbReference type="ARBA" id="ARBA00022741"/>
    </source>
</evidence>
<keyword evidence="1" id="KW-0813">Transport</keyword>
<reference evidence="9" key="3">
    <citation type="submission" date="2020-02" db="EMBL/GenBank/DDBJ databases">
        <authorList>
            <person name="Littmann E."/>
            <person name="Sorbara M."/>
        </authorList>
    </citation>
    <scope>NUCLEOTIDE SEQUENCE</scope>
    <source>
        <strain evidence="9">MSK.22.53</strain>
    </source>
</reference>
<dbReference type="EMBL" id="QRWQ01000030">
    <property type="protein sequence ID" value="RGT35357.1"/>
    <property type="molecule type" value="Genomic_DNA"/>
</dbReference>
<proteinExistence type="predicted"/>
<evidence type="ECO:0000256" key="3">
    <source>
        <dbReference type="ARBA" id="ARBA00022840"/>
    </source>
</evidence>
<comment type="caution">
    <text evidence="10">The sequence shown here is derived from an EMBL/GenBank/DDBJ whole genome shotgun (WGS) entry which is preliminary data.</text>
</comment>
<evidence type="ECO:0000313" key="15">
    <source>
        <dbReference type="Proteomes" id="UP000285697"/>
    </source>
</evidence>
<dbReference type="EMBL" id="JAQMLR010000008">
    <property type="protein sequence ID" value="MDB8738986.1"/>
    <property type="molecule type" value="Genomic_DNA"/>
</dbReference>
<protein>
    <submittedName>
        <fullName evidence="10">ABC transporter ATP-binding protein</fullName>
    </submittedName>
</protein>
<keyword evidence="2" id="KW-0547">Nucleotide-binding</keyword>
<dbReference type="PANTHER" id="PTHR42939:SF1">
    <property type="entry name" value="ABC TRANSPORTER ATP-BINDING PROTEIN ALBC-RELATED"/>
    <property type="match status" value="1"/>
</dbReference>
<dbReference type="InterPro" id="IPR027417">
    <property type="entry name" value="P-loop_NTPase"/>
</dbReference>
<evidence type="ECO:0000313" key="5">
    <source>
        <dbReference type="EMBL" id="MCB5494081.1"/>
    </source>
</evidence>
<dbReference type="EMBL" id="QRIA01000008">
    <property type="protein sequence ID" value="RHG19316.1"/>
    <property type="molecule type" value="Genomic_DNA"/>
</dbReference>
<evidence type="ECO:0000256" key="1">
    <source>
        <dbReference type="ARBA" id="ARBA00022448"/>
    </source>
</evidence>
<dbReference type="EMBL" id="JAJBOM010000024">
    <property type="protein sequence ID" value="MCB5620337.1"/>
    <property type="molecule type" value="Genomic_DNA"/>
</dbReference>
<evidence type="ECO:0000313" key="14">
    <source>
        <dbReference type="Proteomes" id="UP000283992"/>
    </source>
</evidence>
<reference evidence="7" key="6">
    <citation type="submission" date="2023-01" db="EMBL/GenBank/DDBJ databases">
        <title>Human gut microbiome strain richness.</title>
        <authorList>
            <person name="Chen-Liaw A."/>
        </authorList>
    </citation>
    <scope>NUCLEOTIDE SEQUENCE</scope>
    <source>
        <strain evidence="7">1001217st1_A9_1001217B_191108</strain>
    </source>
</reference>
<dbReference type="RefSeq" id="WP_054337994.1">
    <property type="nucleotide sequence ID" value="NZ_CAXSNP010000022.1"/>
</dbReference>
<dbReference type="Proteomes" id="UP001297370">
    <property type="component" value="Unassembled WGS sequence"/>
</dbReference>
<dbReference type="EMBL" id="JAAIRM010000032">
    <property type="protein sequence ID" value="NSI20504.1"/>
    <property type="molecule type" value="Genomic_DNA"/>
</dbReference>